<dbReference type="AlphaFoldDB" id="F0WPH5"/>
<evidence type="ECO:0000313" key="9">
    <source>
        <dbReference type="EMBL" id="CCA23223.1"/>
    </source>
</evidence>
<organism evidence="9">
    <name type="scientific">Albugo laibachii Nc14</name>
    <dbReference type="NCBI Taxonomy" id="890382"/>
    <lineage>
        <taxon>Eukaryota</taxon>
        <taxon>Sar</taxon>
        <taxon>Stramenopiles</taxon>
        <taxon>Oomycota</taxon>
        <taxon>Peronosporomycetes</taxon>
        <taxon>Albuginales</taxon>
        <taxon>Albuginaceae</taxon>
        <taxon>Albugo</taxon>
    </lineage>
</organism>
<feature type="transmembrane region" description="Helical" evidence="7">
    <location>
        <begin position="511"/>
        <end position="530"/>
    </location>
</feature>
<evidence type="ECO:0000256" key="7">
    <source>
        <dbReference type="SAM" id="Phobius"/>
    </source>
</evidence>
<evidence type="ECO:0000256" key="8">
    <source>
        <dbReference type="SAM" id="SignalP"/>
    </source>
</evidence>
<keyword evidence="4 8" id="KW-0732">Signal</keyword>
<feature type="region of interest" description="Disordered" evidence="6">
    <location>
        <begin position="447"/>
        <end position="471"/>
    </location>
</feature>
<keyword evidence="7" id="KW-1133">Transmembrane helix</keyword>
<dbReference type="HOGENOM" id="CLU_039690_0_0_1"/>
<dbReference type="InterPro" id="IPR004911">
    <property type="entry name" value="Interferon-induced_GILT"/>
</dbReference>
<proteinExistence type="inferred from homology"/>
<keyword evidence="3" id="KW-0964">Secreted</keyword>
<keyword evidence="7" id="KW-0472">Membrane</keyword>
<accession>F0WPH5</accession>
<name>F0WPH5_9STRA</name>
<sequence>MHQRTQRLVASLLCCYVPLSDCDPKLTRSAQSHDKVEVKIRYRTFCAACQSLITSVIIPIIKDESFREIVTFRLLPIGGMSIQDSHLVCEDGISECLGHRWHACFLEQADKEPYVWLEKVACLEGFKSGDLENWDANVAACVLPTQLKSLAECWHHRSEKILEKLVADEADGQARWLPHITLDKKLVGTATASVGFVEFKQELCRAYKADSLFYPNECNRFPGLARNTPDSVATPGTAPNKNRLRNSHVKIVKLDMKVYWRAHCPASRMFMVEVLPRILNDKGFQQILNFHSLHGAGTSLSPSGQFVCSSGDEECNAHKWLSCITSEIRDLTAQLKHIICVENYQQSTQLWKAISANCTFKSDSGEALQTCFSTKSSAILKKIVEQVEDVNPAWMPLVVLDGKKIGDSEVAVNYKLILQEICSAYKGDTKMLPAACNDQLLQNMNPEKAPVKPCKPKQKRSTNTKTEYMDPPDIGPRHFVKQALVKEATLHAKPGFGRELLPPDMYPIANMQMVLIFCVTFVVFCAAWYLRSRKKAHHF</sequence>
<evidence type="ECO:0000256" key="5">
    <source>
        <dbReference type="ARBA" id="ARBA00023180"/>
    </source>
</evidence>
<comment type="similarity">
    <text evidence="2">Belongs to the GILT family.</text>
</comment>
<dbReference type="GO" id="GO:0005576">
    <property type="term" value="C:extracellular region"/>
    <property type="evidence" value="ECO:0007669"/>
    <property type="project" value="UniProtKB-SubCell"/>
</dbReference>
<protein>
    <submittedName>
        <fullName evidence="9">Uncharacterized protein AlNc14C186G8320</fullName>
    </submittedName>
</protein>
<evidence type="ECO:0000256" key="3">
    <source>
        <dbReference type="ARBA" id="ARBA00022525"/>
    </source>
</evidence>
<evidence type="ECO:0000256" key="6">
    <source>
        <dbReference type="SAM" id="MobiDB-lite"/>
    </source>
</evidence>
<feature type="chain" id="PRO_5003263545" evidence="8">
    <location>
        <begin position="23"/>
        <end position="539"/>
    </location>
</feature>
<comment type="subcellular location">
    <subcellularLocation>
        <location evidence="1">Secreted</location>
    </subcellularLocation>
</comment>
<reference evidence="9" key="2">
    <citation type="submission" date="2011-02" db="EMBL/GenBank/DDBJ databases">
        <authorList>
            <person name="MacLean D."/>
        </authorList>
    </citation>
    <scope>NUCLEOTIDE SEQUENCE</scope>
</reference>
<feature type="signal peptide" evidence="8">
    <location>
        <begin position="1"/>
        <end position="22"/>
    </location>
</feature>
<keyword evidence="7" id="KW-0812">Transmembrane</keyword>
<gene>
    <name evidence="9" type="primary">AlNc14C186G8320</name>
    <name evidence="9" type="ORF">ALNC14_093660</name>
</gene>
<evidence type="ECO:0000256" key="4">
    <source>
        <dbReference type="ARBA" id="ARBA00022729"/>
    </source>
</evidence>
<evidence type="ECO:0000256" key="1">
    <source>
        <dbReference type="ARBA" id="ARBA00004613"/>
    </source>
</evidence>
<dbReference type="Pfam" id="PF03227">
    <property type="entry name" value="GILT"/>
    <property type="match status" value="2"/>
</dbReference>
<dbReference type="EMBL" id="FR824231">
    <property type="protein sequence ID" value="CCA23223.1"/>
    <property type="molecule type" value="Genomic_DNA"/>
</dbReference>
<dbReference type="PANTHER" id="PTHR13234">
    <property type="entry name" value="GAMMA-INTERFERON INDUCIBLE LYSOSOMAL THIOL REDUCTASE GILT"/>
    <property type="match status" value="1"/>
</dbReference>
<evidence type="ECO:0000256" key="2">
    <source>
        <dbReference type="ARBA" id="ARBA00005679"/>
    </source>
</evidence>
<keyword evidence="5" id="KW-0325">Glycoprotein</keyword>
<reference evidence="9" key="1">
    <citation type="journal article" date="2011" name="PLoS Biol.">
        <title>Gene gain and loss during evolution of obligate parasitism in the white rust pathogen of Arabidopsis thaliana.</title>
        <authorList>
            <person name="Kemen E."/>
            <person name="Gardiner A."/>
            <person name="Schultz-Larsen T."/>
            <person name="Kemen A.C."/>
            <person name="Balmuth A.L."/>
            <person name="Robert-Seilaniantz A."/>
            <person name="Bailey K."/>
            <person name="Holub E."/>
            <person name="Studholme D.J."/>
            <person name="Maclean D."/>
            <person name="Jones J.D."/>
        </authorList>
    </citation>
    <scope>NUCLEOTIDE SEQUENCE</scope>
</reference>
<dbReference type="GO" id="GO:0016671">
    <property type="term" value="F:oxidoreductase activity, acting on a sulfur group of donors, disulfide as acceptor"/>
    <property type="evidence" value="ECO:0007669"/>
    <property type="project" value="InterPro"/>
</dbReference>
<dbReference type="PANTHER" id="PTHR13234:SF8">
    <property type="entry name" value="GAMMA-INTERFERON-INDUCIBLE LYSOSOMAL THIOL REDUCTASE"/>
    <property type="match status" value="1"/>
</dbReference>